<evidence type="ECO:0000313" key="1">
    <source>
        <dbReference type="EMBL" id="SDK91361.1"/>
    </source>
</evidence>
<organism evidence="1 2">
    <name type="scientific">Mesorhizobium muleiense</name>
    <dbReference type="NCBI Taxonomy" id="1004279"/>
    <lineage>
        <taxon>Bacteria</taxon>
        <taxon>Pseudomonadati</taxon>
        <taxon>Pseudomonadota</taxon>
        <taxon>Alphaproteobacteria</taxon>
        <taxon>Hyphomicrobiales</taxon>
        <taxon>Phyllobacteriaceae</taxon>
        <taxon>Mesorhizobium</taxon>
    </lineage>
</organism>
<gene>
    <name evidence="1" type="ORF">SAMN05428953_1238</name>
</gene>
<dbReference type="Proteomes" id="UP000198894">
    <property type="component" value="Unassembled WGS sequence"/>
</dbReference>
<sequence length="86" mass="9824">MGRRKSRFDRLSARHAEAIISDALSLRRTVLSSQLHLKAHGELFWQLCGLVEKLHEVMASVAEKEPDFRMPDLGLLPLPEGYLTRK</sequence>
<evidence type="ECO:0000313" key="2">
    <source>
        <dbReference type="Proteomes" id="UP000198894"/>
    </source>
</evidence>
<accession>A0A1G9FSG9</accession>
<dbReference type="RefSeq" id="WP_091598970.1">
    <property type="nucleotide sequence ID" value="NZ_FNEE01000023.1"/>
</dbReference>
<proteinExistence type="predicted"/>
<protein>
    <submittedName>
        <fullName evidence="1">Uncharacterized protein</fullName>
    </submittedName>
</protein>
<dbReference type="EMBL" id="FNEE01000023">
    <property type="protein sequence ID" value="SDK91361.1"/>
    <property type="molecule type" value="Genomic_DNA"/>
</dbReference>
<name>A0A1G9FSG9_9HYPH</name>
<dbReference type="AlphaFoldDB" id="A0A1G9FSG9"/>
<keyword evidence="2" id="KW-1185">Reference proteome</keyword>
<reference evidence="2" key="1">
    <citation type="submission" date="2016-10" db="EMBL/GenBank/DDBJ databases">
        <authorList>
            <person name="Varghese N."/>
            <person name="Submissions S."/>
        </authorList>
    </citation>
    <scope>NUCLEOTIDE SEQUENCE [LARGE SCALE GENOMIC DNA]</scope>
    <source>
        <strain evidence="2">CGMCC 1.11022</strain>
    </source>
</reference>